<reference evidence="1" key="1">
    <citation type="journal article" date="2014" name="Front. Microbiol.">
        <title>High frequency of phylogenetically diverse reductive dehalogenase-homologous genes in deep subseafloor sedimentary metagenomes.</title>
        <authorList>
            <person name="Kawai M."/>
            <person name="Futagami T."/>
            <person name="Toyoda A."/>
            <person name="Takaki Y."/>
            <person name="Nishi S."/>
            <person name="Hori S."/>
            <person name="Arai W."/>
            <person name="Tsubouchi T."/>
            <person name="Morono Y."/>
            <person name="Uchiyama I."/>
            <person name="Ito T."/>
            <person name="Fujiyama A."/>
            <person name="Inagaki F."/>
            <person name="Takami H."/>
        </authorList>
    </citation>
    <scope>NUCLEOTIDE SEQUENCE</scope>
    <source>
        <strain evidence="1">Expedition CK06-06</strain>
    </source>
</reference>
<proteinExistence type="predicted"/>
<gene>
    <name evidence="1" type="ORF">S01H1_08876</name>
</gene>
<sequence length="108" mass="12019">MKLKEIVDKLNLDVRCAINNLDTDIHTGYAGDLLSDVIANSKEDDLWITLQIHENIVAVASMKGLSGIVIINGREPEDETKKKAEEENIPIMISNMTAFELIGKLHTM</sequence>
<dbReference type="Gene3D" id="3.40.1390.20">
    <property type="entry name" value="HprK N-terminal domain-like"/>
    <property type="match status" value="1"/>
</dbReference>
<accession>X0SFM3</accession>
<protein>
    <recommendedName>
        <fullName evidence="2">DRTGG domain-containing protein</fullName>
    </recommendedName>
</protein>
<feature type="non-terminal residue" evidence="1">
    <location>
        <position position="108"/>
    </location>
</feature>
<comment type="caution">
    <text evidence="1">The sequence shown here is derived from an EMBL/GenBank/DDBJ whole genome shotgun (WGS) entry which is preliminary data.</text>
</comment>
<name>X0SFM3_9ZZZZ</name>
<dbReference type="InterPro" id="IPR028979">
    <property type="entry name" value="Ser_kin/Pase_Hpr-like_N_sf"/>
</dbReference>
<evidence type="ECO:0008006" key="2">
    <source>
        <dbReference type="Google" id="ProtNLM"/>
    </source>
</evidence>
<evidence type="ECO:0000313" key="1">
    <source>
        <dbReference type="EMBL" id="GAF79804.1"/>
    </source>
</evidence>
<dbReference type="EMBL" id="BARS01004541">
    <property type="protein sequence ID" value="GAF79804.1"/>
    <property type="molecule type" value="Genomic_DNA"/>
</dbReference>
<dbReference type="SUPFAM" id="SSF75138">
    <property type="entry name" value="HprK N-terminal domain-like"/>
    <property type="match status" value="1"/>
</dbReference>
<dbReference type="AlphaFoldDB" id="X0SFM3"/>
<organism evidence="1">
    <name type="scientific">marine sediment metagenome</name>
    <dbReference type="NCBI Taxonomy" id="412755"/>
    <lineage>
        <taxon>unclassified sequences</taxon>
        <taxon>metagenomes</taxon>
        <taxon>ecological metagenomes</taxon>
    </lineage>
</organism>